<dbReference type="SUPFAM" id="SSF53756">
    <property type="entry name" value="UDP-Glycosyltransferase/glycogen phosphorylase"/>
    <property type="match status" value="1"/>
</dbReference>
<dbReference type="Gene3D" id="3.40.50.2000">
    <property type="entry name" value="Glycogen Phosphorylase B"/>
    <property type="match status" value="1"/>
</dbReference>
<comment type="caution">
    <text evidence="1">The sequence shown here is derived from an EMBL/GenBank/DDBJ whole genome shotgun (WGS) entry which is preliminary data.</text>
</comment>
<dbReference type="EMBL" id="JACRDE010000089">
    <property type="protein sequence ID" value="MBI5248429.1"/>
    <property type="molecule type" value="Genomic_DNA"/>
</dbReference>
<name>A0A9D6Z254_9BACT</name>
<organism evidence="1 2">
    <name type="scientific">Desulfomonile tiedjei</name>
    <dbReference type="NCBI Taxonomy" id="2358"/>
    <lineage>
        <taxon>Bacteria</taxon>
        <taxon>Pseudomonadati</taxon>
        <taxon>Thermodesulfobacteriota</taxon>
        <taxon>Desulfomonilia</taxon>
        <taxon>Desulfomonilales</taxon>
        <taxon>Desulfomonilaceae</taxon>
        <taxon>Desulfomonile</taxon>
    </lineage>
</organism>
<evidence type="ECO:0000313" key="2">
    <source>
        <dbReference type="Proteomes" id="UP000807825"/>
    </source>
</evidence>
<dbReference type="Proteomes" id="UP000807825">
    <property type="component" value="Unassembled WGS sequence"/>
</dbReference>
<accession>A0A9D6Z254</accession>
<evidence type="ECO:0000313" key="1">
    <source>
        <dbReference type="EMBL" id="MBI5248429.1"/>
    </source>
</evidence>
<dbReference type="AlphaFoldDB" id="A0A9D6Z254"/>
<gene>
    <name evidence="1" type="ORF">HY912_02945</name>
</gene>
<sequence>MIVSVDTMVHHAATSAGVPVVVLWGRSKAEHFGYTEPNIVNIQGECPGGFPYVPVKLSNAEGPSKIDRPCINGNQWSMDMAVCPIEGHPCMESISVEQVINACESLIRGGFVDVQ</sequence>
<proteinExistence type="predicted"/>
<reference evidence="1" key="1">
    <citation type="submission" date="2020-07" db="EMBL/GenBank/DDBJ databases">
        <title>Huge and variable diversity of episymbiotic CPR bacteria and DPANN archaea in groundwater ecosystems.</title>
        <authorList>
            <person name="He C.Y."/>
            <person name="Keren R."/>
            <person name="Whittaker M."/>
            <person name="Farag I.F."/>
            <person name="Doudna J."/>
            <person name="Cate J.H.D."/>
            <person name="Banfield J.F."/>
        </authorList>
    </citation>
    <scope>NUCLEOTIDE SEQUENCE</scope>
    <source>
        <strain evidence="1">NC_groundwater_1664_Pr3_B-0.1um_52_9</strain>
    </source>
</reference>
<protein>
    <submittedName>
        <fullName evidence="1">Uncharacterized protein</fullName>
    </submittedName>
</protein>